<keyword evidence="1" id="KW-0472">Membrane</keyword>
<feature type="transmembrane region" description="Helical" evidence="1">
    <location>
        <begin position="242"/>
        <end position="262"/>
    </location>
</feature>
<gene>
    <name evidence="2" type="ORF">FC82_GL000057</name>
</gene>
<evidence type="ECO:0000313" key="2">
    <source>
        <dbReference type="EMBL" id="KRM78031.1"/>
    </source>
</evidence>
<proteinExistence type="predicted"/>
<evidence type="ECO:0008006" key="4">
    <source>
        <dbReference type="Google" id="ProtNLM"/>
    </source>
</evidence>
<organism evidence="2 3">
    <name type="scientific">Secundilactobacillus collinoides DSM 20515 = JCM 1123</name>
    <dbReference type="NCBI Taxonomy" id="1423733"/>
    <lineage>
        <taxon>Bacteria</taxon>
        <taxon>Bacillati</taxon>
        <taxon>Bacillota</taxon>
        <taxon>Bacilli</taxon>
        <taxon>Lactobacillales</taxon>
        <taxon>Lactobacillaceae</taxon>
        <taxon>Secundilactobacillus</taxon>
    </lineage>
</organism>
<dbReference type="AlphaFoldDB" id="A0A0R2BE87"/>
<name>A0A0R2BE87_SECCO</name>
<evidence type="ECO:0000256" key="1">
    <source>
        <dbReference type="SAM" id="Phobius"/>
    </source>
</evidence>
<dbReference type="EMBL" id="AYYR01000001">
    <property type="protein sequence ID" value="KRM78031.1"/>
    <property type="molecule type" value="Genomic_DNA"/>
</dbReference>
<protein>
    <recommendedName>
        <fullName evidence="4">Transmembrane protein</fullName>
    </recommendedName>
</protein>
<keyword evidence="1" id="KW-1133">Transmembrane helix</keyword>
<feature type="transmembrane region" description="Helical" evidence="1">
    <location>
        <begin position="114"/>
        <end position="133"/>
    </location>
</feature>
<accession>A0A0R2BE87</accession>
<dbReference type="Proteomes" id="UP000051845">
    <property type="component" value="Unassembled WGS sequence"/>
</dbReference>
<feature type="transmembrane region" description="Helical" evidence="1">
    <location>
        <begin position="172"/>
        <end position="189"/>
    </location>
</feature>
<feature type="transmembrane region" description="Helical" evidence="1">
    <location>
        <begin position="218"/>
        <end position="235"/>
    </location>
</feature>
<feature type="transmembrane region" description="Helical" evidence="1">
    <location>
        <begin position="430"/>
        <end position="451"/>
    </location>
</feature>
<feature type="transmembrane region" description="Helical" evidence="1">
    <location>
        <begin position="20"/>
        <end position="43"/>
    </location>
</feature>
<dbReference type="PATRIC" id="fig|1423733.4.peg.58"/>
<evidence type="ECO:0000313" key="3">
    <source>
        <dbReference type="Proteomes" id="UP000051845"/>
    </source>
</evidence>
<reference evidence="2 3" key="1">
    <citation type="journal article" date="2015" name="Genome Announc.">
        <title>Expanding the biotechnology potential of lactobacilli through comparative genomics of 213 strains and associated genera.</title>
        <authorList>
            <person name="Sun Z."/>
            <person name="Harris H.M."/>
            <person name="McCann A."/>
            <person name="Guo C."/>
            <person name="Argimon S."/>
            <person name="Zhang W."/>
            <person name="Yang X."/>
            <person name="Jeffery I.B."/>
            <person name="Cooney J.C."/>
            <person name="Kagawa T.F."/>
            <person name="Liu W."/>
            <person name="Song Y."/>
            <person name="Salvetti E."/>
            <person name="Wrobel A."/>
            <person name="Rasinkangas P."/>
            <person name="Parkhill J."/>
            <person name="Rea M.C."/>
            <person name="O'Sullivan O."/>
            <person name="Ritari J."/>
            <person name="Douillard F.P."/>
            <person name="Paul Ross R."/>
            <person name="Yang R."/>
            <person name="Briner A.E."/>
            <person name="Felis G.E."/>
            <person name="de Vos W.M."/>
            <person name="Barrangou R."/>
            <person name="Klaenhammer T.R."/>
            <person name="Caufield P.W."/>
            <person name="Cui Y."/>
            <person name="Zhang H."/>
            <person name="O'Toole P.W."/>
        </authorList>
    </citation>
    <scope>NUCLEOTIDE SEQUENCE [LARGE SCALE GENOMIC DNA]</scope>
    <source>
        <strain evidence="2 3">DSM 20515</strain>
    </source>
</reference>
<keyword evidence="1" id="KW-0812">Transmembrane</keyword>
<feature type="transmembrane region" description="Helical" evidence="1">
    <location>
        <begin position="457"/>
        <end position="476"/>
    </location>
</feature>
<sequence>MRKGLTLKLNRISRVFSPGVFACLFAALVTIPLLFLTPIHGLADNGDFYRAMLSNGIYRLPSQHSQYLNFVVQKFGLMRYFNENNVAVFSSQSLVVKAAVVLNKLLYSRHVFDLRFLAAIYEVFFLGAVYLLTKSLVYPYRRLRSYVIAALVVFVFADGTLTLYFNSFFAEPGMLIAVMYGFAAIMAIVHRCYQHNWPMVLLFIVSTVFLITNKQQNAPLALSFIVAGAGLLFLAKSKSHRIAILMGFVLIVGAGGVTYKMINTEFSEVNQYQALTHGVLLETGDPSQKIAKQHLNEAYALMRSENYYPKTFTAVKPSDSYIKQHLLKKYGTGWLIRYYAAHPKQFGQLLDLAAKDVMQTRVTAVGNYARGSGKPAGAQSYFFTGYSTLMTNYFPHKYAFDCLLALAFIGIYSVSAWLDLKAKRPGGIIRFFLITGLMTICVFVPIISIIGDGDADLAKHLFMVPVCYNLTFLCFISDVLNKRLWLTGDEKEEEDDT</sequence>
<feature type="transmembrane region" description="Helical" evidence="1">
    <location>
        <begin position="145"/>
        <end position="166"/>
    </location>
</feature>
<dbReference type="STRING" id="33960.TY91_09010"/>
<feature type="transmembrane region" description="Helical" evidence="1">
    <location>
        <begin position="196"/>
        <end position="212"/>
    </location>
</feature>
<comment type="caution">
    <text evidence="2">The sequence shown here is derived from an EMBL/GenBank/DDBJ whole genome shotgun (WGS) entry which is preliminary data.</text>
</comment>
<feature type="transmembrane region" description="Helical" evidence="1">
    <location>
        <begin position="398"/>
        <end position="418"/>
    </location>
</feature>